<dbReference type="InterPro" id="IPR004845">
    <property type="entry name" value="T2SS_GspD_CS"/>
</dbReference>
<feature type="domain" description="NolW-like" evidence="14">
    <location>
        <begin position="270"/>
        <end position="344"/>
    </location>
</feature>
<dbReference type="Proteomes" id="UP000565262">
    <property type="component" value="Unassembled WGS sequence"/>
</dbReference>
<comment type="subcellular location">
    <subcellularLocation>
        <location evidence="1 10">Cell outer membrane</location>
    </subcellularLocation>
</comment>
<keyword evidence="7" id="KW-0653">Protein transport</keyword>
<feature type="signal peptide" evidence="12">
    <location>
        <begin position="1"/>
        <end position="23"/>
    </location>
</feature>
<keyword evidence="3 10" id="KW-0813">Transport</keyword>
<evidence type="ECO:0000256" key="1">
    <source>
        <dbReference type="ARBA" id="ARBA00004442"/>
    </source>
</evidence>
<proteinExistence type="inferred from homology"/>
<comment type="similarity">
    <text evidence="2">Belongs to the bacterial secretin family. GSP D subfamily.</text>
</comment>
<evidence type="ECO:0000259" key="13">
    <source>
        <dbReference type="Pfam" id="PF00263"/>
    </source>
</evidence>
<keyword evidence="17" id="KW-1185">Reference proteome</keyword>
<evidence type="ECO:0000256" key="10">
    <source>
        <dbReference type="RuleBase" id="RU004004"/>
    </source>
</evidence>
<dbReference type="InterPro" id="IPR005644">
    <property type="entry name" value="NolW-like"/>
</dbReference>
<dbReference type="PANTHER" id="PTHR30332">
    <property type="entry name" value="PROBABLE GENERAL SECRETION PATHWAY PROTEIN D"/>
    <property type="match status" value="1"/>
</dbReference>
<dbReference type="Pfam" id="PF03958">
    <property type="entry name" value="Secretin_N"/>
    <property type="match status" value="3"/>
</dbReference>
<keyword evidence="8" id="KW-0472">Membrane</keyword>
<dbReference type="InterPro" id="IPR049371">
    <property type="entry name" value="GspD-like_N0"/>
</dbReference>
<evidence type="ECO:0000256" key="8">
    <source>
        <dbReference type="ARBA" id="ARBA00023136"/>
    </source>
</evidence>
<evidence type="ECO:0000259" key="15">
    <source>
        <dbReference type="Pfam" id="PF21305"/>
    </source>
</evidence>
<dbReference type="GO" id="GO:0015627">
    <property type="term" value="C:type II protein secretion system complex"/>
    <property type="evidence" value="ECO:0007669"/>
    <property type="project" value="InterPro"/>
</dbReference>
<dbReference type="PROSITE" id="PS00875">
    <property type="entry name" value="T2SP_D"/>
    <property type="match status" value="1"/>
</dbReference>
<keyword evidence="4" id="KW-1134">Transmembrane beta strand</keyword>
<dbReference type="EMBL" id="JACJFM010000004">
    <property type="protein sequence ID" value="MBB1485861.1"/>
    <property type="molecule type" value="Genomic_DNA"/>
</dbReference>
<sequence length="660" mass="71398">MEFRLLRKIITLFLLLSSVAVFAQTQVFSPAQSPSQWRVNIQGADISAFISQVADITGKSFIVDPRVKGRVTVISRSSMPSEAVYQLFLSVLNVHGFVAIETDDGAVKIIPNATGKQESNTAEQKRGDHFITEVVMLKNASVAELVPVLRPLVPQYGHMAGVQSANALIISDHATNIARLKRVIANLDSRQDQQIEVIPLQHAWVGDIAKLLEDLLPENSGKKVKSTDQLTIVADERSNRLILKGPEAEREQTRELVRQLDQPFENKGVTQVIQLNYAEATKVSELLSNLIDDKASGGKEKNQEQESTRFQADESLNALVVRAEPSVMSDIRNLVAQLDVRRSQVLIEAVIVEITGNNGEQLGVQWLIGDSDTGNPVIGTNFNNVGASVSDIATDVAAGTAVSVGKLNGAFLGGALDIGNGIDVGMIVQALASTSNANLLSTPSVMTLDNEEAEFKVGQNVPFITGQSTDSSDTTNPFTTIKREDVGVTLKVKPQINSDGSVRLEVYQEVSSLVPSDNPLAAGSADRITNKRSVDTTILIEDGETIVLGGLIQDDETTSESKVPLLGDIPVLGHLFRSEQKTKVKRNLMIFLRPKVLTSKKQIALVTDDKYQGIYRVEASKGDISERNVSVESDVNALFDRSQSNAVGPATSDNGQSNNE</sequence>
<dbReference type="PANTHER" id="PTHR30332:SF24">
    <property type="entry name" value="SECRETIN GSPD-RELATED"/>
    <property type="match status" value="1"/>
</dbReference>
<keyword evidence="9" id="KW-0998">Cell outer membrane</keyword>
<evidence type="ECO:0000256" key="6">
    <source>
        <dbReference type="ARBA" id="ARBA00022729"/>
    </source>
</evidence>
<evidence type="ECO:0000256" key="9">
    <source>
        <dbReference type="ARBA" id="ARBA00023237"/>
    </source>
</evidence>
<feature type="chain" id="PRO_5032271171" evidence="12">
    <location>
        <begin position="24"/>
        <end position="660"/>
    </location>
</feature>
<feature type="domain" description="Type II/III secretion system secretin-like" evidence="13">
    <location>
        <begin position="430"/>
        <end position="597"/>
    </location>
</feature>
<evidence type="ECO:0000313" key="16">
    <source>
        <dbReference type="EMBL" id="MBB1485861.1"/>
    </source>
</evidence>
<keyword evidence="6 12" id="KW-0732">Signal</keyword>
<dbReference type="InterPro" id="IPR001775">
    <property type="entry name" value="GspD/PilQ"/>
</dbReference>
<accession>A0A839ILU5</accession>
<feature type="domain" description="NolW-like" evidence="14">
    <location>
        <begin position="196"/>
        <end position="263"/>
    </location>
</feature>
<feature type="domain" description="NolW-like" evidence="14">
    <location>
        <begin position="132"/>
        <end position="193"/>
    </location>
</feature>
<dbReference type="Pfam" id="PF21305">
    <property type="entry name" value="type_II_gspD_N0"/>
    <property type="match status" value="1"/>
</dbReference>
<evidence type="ECO:0000256" key="11">
    <source>
        <dbReference type="SAM" id="MobiDB-lite"/>
    </source>
</evidence>
<evidence type="ECO:0000256" key="7">
    <source>
        <dbReference type="ARBA" id="ARBA00022927"/>
    </source>
</evidence>
<dbReference type="AlphaFoldDB" id="A0A839ILU5"/>
<dbReference type="InterPro" id="IPR004846">
    <property type="entry name" value="T2SS/T3SS_dom"/>
</dbReference>
<name>A0A839ILU5_9GAMM</name>
<evidence type="ECO:0000313" key="17">
    <source>
        <dbReference type="Proteomes" id="UP000565262"/>
    </source>
</evidence>
<dbReference type="InterPro" id="IPR013356">
    <property type="entry name" value="T2SS_GspD"/>
</dbReference>
<dbReference type="GO" id="GO:0009279">
    <property type="term" value="C:cell outer membrane"/>
    <property type="evidence" value="ECO:0007669"/>
    <property type="project" value="UniProtKB-SubCell"/>
</dbReference>
<dbReference type="InterPro" id="IPR050810">
    <property type="entry name" value="Bact_Secretion_Sys_Channel"/>
</dbReference>
<evidence type="ECO:0000256" key="2">
    <source>
        <dbReference type="ARBA" id="ARBA00006980"/>
    </source>
</evidence>
<dbReference type="PRINTS" id="PR00811">
    <property type="entry name" value="BCTERIALGSPD"/>
</dbReference>
<evidence type="ECO:0000256" key="12">
    <source>
        <dbReference type="SAM" id="SignalP"/>
    </source>
</evidence>
<dbReference type="Gene3D" id="3.30.1370.120">
    <property type="match status" value="3"/>
</dbReference>
<evidence type="ECO:0000259" key="14">
    <source>
        <dbReference type="Pfam" id="PF03958"/>
    </source>
</evidence>
<dbReference type="NCBIfam" id="TIGR02517">
    <property type="entry name" value="type_II_gspD"/>
    <property type="match status" value="1"/>
</dbReference>
<reference evidence="16 17" key="1">
    <citation type="submission" date="2020-08" db="EMBL/GenBank/DDBJ databases">
        <title>Oceanospirillum sp. nov. isolated from marine sediment.</title>
        <authorList>
            <person name="Ji X."/>
        </authorList>
    </citation>
    <scope>NUCLEOTIDE SEQUENCE [LARGE SCALE GENOMIC DNA]</scope>
    <source>
        <strain evidence="16 17">D5</strain>
    </source>
</reference>
<protein>
    <submittedName>
        <fullName evidence="16">Type II secretion system secretin GspD</fullName>
    </submittedName>
</protein>
<keyword evidence="5" id="KW-0812">Transmembrane</keyword>
<dbReference type="Pfam" id="PF00263">
    <property type="entry name" value="Secretin"/>
    <property type="match status" value="1"/>
</dbReference>
<comment type="caution">
    <text evidence="16">The sequence shown here is derived from an EMBL/GenBank/DDBJ whole genome shotgun (WGS) entry which is preliminary data.</text>
</comment>
<feature type="region of interest" description="Disordered" evidence="11">
    <location>
        <begin position="640"/>
        <end position="660"/>
    </location>
</feature>
<evidence type="ECO:0000256" key="5">
    <source>
        <dbReference type="ARBA" id="ARBA00022692"/>
    </source>
</evidence>
<evidence type="ECO:0000256" key="4">
    <source>
        <dbReference type="ARBA" id="ARBA00022452"/>
    </source>
</evidence>
<feature type="domain" description="GspD-like N0" evidence="15">
    <location>
        <begin position="39"/>
        <end position="109"/>
    </location>
</feature>
<feature type="compositionally biased region" description="Polar residues" evidence="11">
    <location>
        <begin position="641"/>
        <end position="660"/>
    </location>
</feature>
<organism evidence="16 17">
    <name type="scientific">Oceanospirillum sediminis</name>
    <dbReference type="NCBI Taxonomy" id="2760088"/>
    <lineage>
        <taxon>Bacteria</taxon>
        <taxon>Pseudomonadati</taxon>
        <taxon>Pseudomonadota</taxon>
        <taxon>Gammaproteobacteria</taxon>
        <taxon>Oceanospirillales</taxon>
        <taxon>Oceanospirillaceae</taxon>
        <taxon>Oceanospirillum</taxon>
    </lineage>
</organism>
<evidence type="ECO:0000256" key="3">
    <source>
        <dbReference type="ARBA" id="ARBA00022448"/>
    </source>
</evidence>
<dbReference type="InterPro" id="IPR038591">
    <property type="entry name" value="NolW-like_sf"/>
</dbReference>
<dbReference type="RefSeq" id="WP_182807649.1">
    <property type="nucleotide sequence ID" value="NZ_JACJFM010000004.1"/>
</dbReference>
<gene>
    <name evidence="16" type="primary">gspD</name>
    <name evidence="16" type="ORF">H4O21_04445</name>
</gene>
<dbReference type="GO" id="GO:0015628">
    <property type="term" value="P:protein secretion by the type II secretion system"/>
    <property type="evidence" value="ECO:0007669"/>
    <property type="project" value="InterPro"/>
</dbReference>